<dbReference type="InterPro" id="IPR000047">
    <property type="entry name" value="HTH_motif"/>
</dbReference>
<dbReference type="EMBL" id="CM029040">
    <property type="protein sequence ID" value="KAG2634814.1"/>
    <property type="molecule type" value="Genomic_DNA"/>
</dbReference>
<dbReference type="FunFam" id="1.10.10.60:FF:000410">
    <property type="entry name" value="Homeobox-leucine zipper protein HOX25-like"/>
    <property type="match status" value="1"/>
</dbReference>
<evidence type="ECO:0000256" key="2">
    <source>
        <dbReference type="ARBA" id="ARBA00023015"/>
    </source>
</evidence>
<feature type="region of interest" description="Disordered" evidence="13">
    <location>
        <begin position="380"/>
        <end position="414"/>
    </location>
</feature>
<dbReference type="PROSITE" id="PS00027">
    <property type="entry name" value="HOMEOBOX_1"/>
    <property type="match status" value="1"/>
</dbReference>
<keyword evidence="3 9" id="KW-0238">DNA-binding</keyword>
<evidence type="ECO:0000256" key="3">
    <source>
        <dbReference type="ARBA" id="ARBA00023125"/>
    </source>
</evidence>
<protein>
    <recommendedName>
        <fullName evidence="11">Homeobox-leucine zipper protein</fullName>
    </recommendedName>
    <alternativeName>
        <fullName evidence="11">HD-ZIP protein</fullName>
    </alternativeName>
    <alternativeName>
        <fullName evidence="11">Homeodomain transcription factor</fullName>
    </alternativeName>
</protein>
<keyword evidence="6 9" id="KW-0539">Nucleus</keyword>
<comment type="function">
    <text evidence="11">Transcription factor.</text>
</comment>
<evidence type="ECO:0000256" key="10">
    <source>
        <dbReference type="RuleBase" id="RU000682"/>
    </source>
</evidence>
<comment type="subcellular location">
    <subcellularLocation>
        <location evidence="1 9 10">Nucleus</location>
    </subcellularLocation>
</comment>
<dbReference type="CDD" id="cd00086">
    <property type="entry name" value="homeodomain"/>
    <property type="match status" value="1"/>
</dbReference>
<organism evidence="15 16">
    <name type="scientific">Panicum virgatum</name>
    <name type="common">Blackwell switchgrass</name>
    <dbReference type="NCBI Taxonomy" id="38727"/>
    <lineage>
        <taxon>Eukaryota</taxon>
        <taxon>Viridiplantae</taxon>
        <taxon>Streptophyta</taxon>
        <taxon>Embryophyta</taxon>
        <taxon>Tracheophyta</taxon>
        <taxon>Spermatophyta</taxon>
        <taxon>Magnoliopsida</taxon>
        <taxon>Liliopsida</taxon>
        <taxon>Poales</taxon>
        <taxon>Poaceae</taxon>
        <taxon>PACMAD clade</taxon>
        <taxon>Panicoideae</taxon>
        <taxon>Panicodae</taxon>
        <taxon>Paniceae</taxon>
        <taxon>Panicinae</taxon>
        <taxon>Panicum</taxon>
        <taxon>Panicum sect. Hiantes</taxon>
    </lineage>
</organism>
<evidence type="ECO:0000256" key="4">
    <source>
        <dbReference type="ARBA" id="ARBA00023155"/>
    </source>
</evidence>
<dbReference type="AlphaFoldDB" id="A0A8T0VNH7"/>
<dbReference type="InterPro" id="IPR009057">
    <property type="entry name" value="Homeodomain-like_sf"/>
</dbReference>
<reference evidence="15" key="1">
    <citation type="submission" date="2020-05" db="EMBL/GenBank/DDBJ databases">
        <title>WGS assembly of Panicum virgatum.</title>
        <authorList>
            <person name="Lovell J.T."/>
            <person name="Jenkins J."/>
            <person name="Shu S."/>
            <person name="Juenger T.E."/>
            <person name="Schmutz J."/>
        </authorList>
    </citation>
    <scope>NUCLEOTIDE SEQUENCE</scope>
    <source>
        <strain evidence="15">AP13</strain>
    </source>
</reference>
<evidence type="ECO:0000256" key="8">
    <source>
        <dbReference type="ARBA" id="ARBA00037260"/>
    </source>
</evidence>
<dbReference type="PANTHER" id="PTHR24326:SF525">
    <property type="entry name" value="HOMEOBOX-LEUCINE ZIPPER PROTEIN HOX25"/>
    <property type="match status" value="1"/>
</dbReference>
<dbReference type="SMART" id="SM00389">
    <property type="entry name" value="HOX"/>
    <property type="match status" value="1"/>
</dbReference>
<keyword evidence="4 9" id="KW-0371">Homeobox</keyword>
<feature type="domain" description="Homeobox" evidence="14">
    <location>
        <begin position="237"/>
        <end position="298"/>
    </location>
</feature>
<dbReference type="InterPro" id="IPR045224">
    <property type="entry name" value="HDZip_class_I_plant"/>
</dbReference>
<comment type="function">
    <text evidence="8">Probable transcription factor.</text>
</comment>
<feature type="coiled-coil region" evidence="12">
    <location>
        <begin position="290"/>
        <end position="317"/>
    </location>
</feature>
<sequence>MNLTNPKGYFCHYAPRGHALQMPFAPINSILLQASEFTRFPHQFPPLKTTPLLPVLIPLGLRLIKLVDDTAGQLLRPLRVSSHKTCGGEACALPRRRRHGVHAVPHQVVNARAVEHQLLPPQVPGHRDLLLIRLAPAAGDTSVFLEEVEERTYVHRFTSVAPFRAAGEGGGQVFLFGGGGGGGFLRSAPVVGAAGAADGWRRRKRPFQLTAAHEELQLQLELGDDELAGFDYELHGGPQERTKRRLTAEQVRELELSFEEEKRKLEPERKSELARRLGIAPRQVAVWFQNRRARWKAKQLEQDFNRLRAAHDELLAGRDALLADNDRLRSQVITLTDKLQAKESSVPATALKAATYASFEQDQLCTETATTAGAAPAAGYTGGAGDSPESYLAGARSPPSSSEDDCGGGDGDDGAFFLPNPDMLLAAAAEEDGAQLSNWAWLWNEQQY</sequence>
<dbReference type="GO" id="GO:0045893">
    <property type="term" value="P:positive regulation of DNA-templated transcription"/>
    <property type="evidence" value="ECO:0007669"/>
    <property type="project" value="TreeGrafter"/>
</dbReference>
<evidence type="ECO:0000259" key="14">
    <source>
        <dbReference type="PROSITE" id="PS50071"/>
    </source>
</evidence>
<evidence type="ECO:0000256" key="12">
    <source>
        <dbReference type="SAM" id="Coils"/>
    </source>
</evidence>
<evidence type="ECO:0000256" key="9">
    <source>
        <dbReference type="PROSITE-ProRule" id="PRU00108"/>
    </source>
</evidence>
<evidence type="ECO:0000256" key="6">
    <source>
        <dbReference type="ARBA" id="ARBA00023242"/>
    </source>
</evidence>
<dbReference type="InterPro" id="IPR001356">
    <property type="entry name" value="HD"/>
</dbReference>
<dbReference type="PANTHER" id="PTHR24326">
    <property type="entry name" value="HOMEOBOX-LEUCINE ZIPPER PROTEIN"/>
    <property type="match status" value="1"/>
</dbReference>
<comment type="similarity">
    <text evidence="7 11">Belongs to the HD-ZIP homeobox family. Class I subfamily.</text>
</comment>
<dbReference type="Pfam" id="PF02183">
    <property type="entry name" value="HALZ"/>
    <property type="match status" value="1"/>
</dbReference>
<keyword evidence="2 11" id="KW-0805">Transcription regulation</keyword>
<name>A0A8T0VNH7_PANVG</name>
<dbReference type="Pfam" id="PF00046">
    <property type="entry name" value="Homeodomain"/>
    <property type="match status" value="1"/>
</dbReference>
<keyword evidence="16" id="KW-1185">Reference proteome</keyword>
<feature type="DNA-binding region" description="Homeobox" evidence="9">
    <location>
        <begin position="239"/>
        <end position="299"/>
    </location>
</feature>
<evidence type="ECO:0000313" key="16">
    <source>
        <dbReference type="Proteomes" id="UP000823388"/>
    </source>
</evidence>
<comment type="caution">
    <text evidence="15">The sequence shown here is derived from an EMBL/GenBank/DDBJ whole genome shotgun (WGS) entry which is preliminary data.</text>
</comment>
<gene>
    <name evidence="15" type="ORF">PVAP13_2NG330800</name>
</gene>
<evidence type="ECO:0000256" key="1">
    <source>
        <dbReference type="ARBA" id="ARBA00004123"/>
    </source>
</evidence>
<accession>A0A8T0VNH7</accession>
<dbReference type="SUPFAM" id="SSF46689">
    <property type="entry name" value="Homeodomain-like"/>
    <property type="match status" value="1"/>
</dbReference>
<keyword evidence="5 11" id="KW-0804">Transcription</keyword>
<evidence type="ECO:0000256" key="11">
    <source>
        <dbReference type="RuleBase" id="RU369038"/>
    </source>
</evidence>
<dbReference type="InterPro" id="IPR003106">
    <property type="entry name" value="Leu_zip_homeo"/>
</dbReference>
<evidence type="ECO:0000256" key="13">
    <source>
        <dbReference type="SAM" id="MobiDB-lite"/>
    </source>
</evidence>
<dbReference type="Gene3D" id="1.10.10.60">
    <property type="entry name" value="Homeodomain-like"/>
    <property type="match status" value="1"/>
</dbReference>
<dbReference type="GO" id="GO:0000981">
    <property type="term" value="F:DNA-binding transcription factor activity, RNA polymerase II-specific"/>
    <property type="evidence" value="ECO:0007669"/>
    <property type="project" value="UniProtKB-UniRule"/>
</dbReference>
<evidence type="ECO:0000256" key="7">
    <source>
        <dbReference type="ARBA" id="ARBA00025748"/>
    </source>
</evidence>
<proteinExistence type="inferred from homology"/>
<evidence type="ECO:0000313" key="15">
    <source>
        <dbReference type="EMBL" id="KAG2634814.1"/>
    </source>
</evidence>
<dbReference type="GO" id="GO:0043565">
    <property type="term" value="F:sequence-specific DNA binding"/>
    <property type="evidence" value="ECO:0007669"/>
    <property type="project" value="InterPro"/>
</dbReference>
<keyword evidence="12" id="KW-0175">Coiled coil</keyword>
<evidence type="ECO:0000256" key="5">
    <source>
        <dbReference type="ARBA" id="ARBA00023163"/>
    </source>
</evidence>
<dbReference type="Proteomes" id="UP000823388">
    <property type="component" value="Chromosome 2N"/>
</dbReference>
<dbReference type="PRINTS" id="PR00031">
    <property type="entry name" value="HTHREPRESSR"/>
</dbReference>
<feature type="compositionally biased region" description="Acidic residues" evidence="13">
    <location>
        <begin position="402"/>
        <end position="413"/>
    </location>
</feature>
<dbReference type="InterPro" id="IPR017970">
    <property type="entry name" value="Homeobox_CS"/>
</dbReference>
<dbReference type="GO" id="GO:0005634">
    <property type="term" value="C:nucleus"/>
    <property type="evidence" value="ECO:0007669"/>
    <property type="project" value="UniProtKB-SubCell"/>
</dbReference>
<dbReference type="PROSITE" id="PS50071">
    <property type="entry name" value="HOMEOBOX_2"/>
    <property type="match status" value="1"/>
</dbReference>